<dbReference type="AlphaFoldDB" id="A0A4S8LWB9"/>
<sequence>LRQFELSSDEWRIVRQLTTVLKVDATEFFSRDNAPNLATVIPAMDDIDETFTNFIQDKSLDPAIRAAVSIAKKTLNRYYDKTDHSEVYRIAMILHPRHKLSYFESAGWDKEWIDTANGICREEFE</sequence>
<accession>A0A4S8LWB9</accession>
<feature type="non-terminal residue" evidence="1">
    <location>
        <position position="1"/>
    </location>
</feature>
<gene>
    <name evidence="1" type="ORF">K435DRAFT_599566</name>
</gene>
<proteinExistence type="predicted"/>
<dbReference type="SUPFAM" id="SSF53098">
    <property type="entry name" value="Ribonuclease H-like"/>
    <property type="match status" value="1"/>
</dbReference>
<dbReference type="OrthoDB" id="3359487at2759"/>
<feature type="non-terminal residue" evidence="1">
    <location>
        <position position="125"/>
    </location>
</feature>
<dbReference type="EMBL" id="ML179250">
    <property type="protein sequence ID" value="THU93378.1"/>
    <property type="molecule type" value="Genomic_DNA"/>
</dbReference>
<keyword evidence="2" id="KW-1185">Reference proteome</keyword>
<evidence type="ECO:0008006" key="3">
    <source>
        <dbReference type="Google" id="ProtNLM"/>
    </source>
</evidence>
<organism evidence="1 2">
    <name type="scientific">Dendrothele bispora (strain CBS 962.96)</name>
    <dbReference type="NCBI Taxonomy" id="1314807"/>
    <lineage>
        <taxon>Eukaryota</taxon>
        <taxon>Fungi</taxon>
        <taxon>Dikarya</taxon>
        <taxon>Basidiomycota</taxon>
        <taxon>Agaricomycotina</taxon>
        <taxon>Agaricomycetes</taxon>
        <taxon>Agaricomycetidae</taxon>
        <taxon>Agaricales</taxon>
        <taxon>Agaricales incertae sedis</taxon>
        <taxon>Dendrothele</taxon>
    </lineage>
</organism>
<reference evidence="1 2" key="1">
    <citation type="journal article" date="2019" name="Nat. Ecol. Evol.">
        <title>Megaphylogeny resolves global patterns of mushroom evolution.</title>
        <authorList>
            <person name="Varga T."/>
            <person name="Krizsan K."/>
            <person name="Foldi C."/>
            <person name="Dima B."/>
            <person name="Sanchez-Garcia M."/>
            <person name="Sanchez-Ramirez S."/>
            <person name="Szollosi G.J."/>
            <person name="Szarkandi J.G."/>
            <person name="Papp V."/>
            <person name="Albert L."/>
            <person name="Andreopoulos W."/>
            <person name="Angelini C."/>
            <person name="Antonin V."/>
            <person name="Barry K.W."/>
            <person name="Bougher N.L."/>
            <person name="Buchanan P."/>
            <person name="Buyck B."/>
            <person name="Bense V."/>
            <person name="Catcheside P."/>
            <person name="Chovatia M."/>
            <person name="Cooper J."/>
            <person name="Damon W."/>
            <person name="Desjardin D."/>
            <person name="Finy P."/>
            <person name="Geml J."/>
            <person name="Haridas S."/>
            <person name="Hughes K."/>
            <person name="Justo A."/>
            <person name="Karasinski D."/>
            <person name="Kautmanova I."/>
            <person name="Kiss B."/>
            <person name="Kocsube S."/>
            <person name="Kotiranta H."/>
            <person name="LaButti K.M."/>
            <person name="Lechner B.E."/>
            <person name="Liimatainen K."/>
            <person name="Lipzen A."/>
            <person name="Lukacs Z."/>
            <person name="Mihaltcheva S."/>
            <person name="Morgado L.N."/>
            <person name="Niskanen T."/>
            <person name="Noordeloos M.E."/>
            <person name="Ohm R.A."/>
            <person name="Ortiz-Santana B."/>
            <person name="Ovrebo C."/>
            <person name="Racz N."/>
            <person name="Riley R."/>
            <person name="Savchenko A."/>
            <person name="Shiryaev A."/>
            <person name="Soop K."/>
            <person name="Spirin V."/>
            <person name="Szebenyi C."/>
            <person name="Tomsovsky M."/>
            <person name="Tulloss R.E."/>
            <person name="Uehling J."/>
            <person name="Grigoriev I.V."/>
            <person name="Vagvolgyi C."/>
            <person name="Papp T."/>
            <person name="Martin F.M."/>
            <person name="Miettinen O."/>
            <person name="Hibbett D.S."/>
            <person name="Nagy L.G."/>
        </authorList>
    </citation>
    <scope>NUCLEOTIDE SEQUENCE [LARGE SCALE GENOMIC DNA]</scope>
    <source>
        <strain evidence="1 2">CBS 962.96</strain>
    </source>
</reference>
<dbReference type="Proteomes" id="UP000297245">
    <property type="component" value="Unassembled WGS sequence"/>
</dbReference>
<dbReference type="InterPro" id="IPR012337">
    <property type="entry name" value="RNaseH-like_sf"/>
</dbReference>
<name>A0A4S8LWB9_DENBC</name>
<evidence type="ECO:0000313" key="1">
    <source>
        <dbReference type="EMBL" id="THU93378.1"/>
    </source>
</evidence>
<protein>
    <recommendedName>
        <fullName evidence="3">hAT-like transposase RNase-H fold domain-containing protein</fullName>
    </recommendedName>
</protein>
<evidence type="ECO:0000313" key="2">
    <source>
        <dbReference type="Proteomes" id="UP000297245"/>
    </source>
</evidence>